<gene>
    <name evidence="1" type="ORF">F2Q69_00063629</name>
</gene>
<accession>A0A8S9RJS5</accession>
<sequence>MAGDTESYNLKNVTEKINGATFTSKWKRIIAMAEQKGRLRSDDSDRWKRRFARVFSFPFRLAEENTGERKRIWESWK</sequence>
<dbReference type="Proteomes" id="UP000712600">
    <property type="component" value="Unassembled WGS sequence"/>
</dbReference>
<comment type="caution">
    <text evidence="1">The sequence shown here is derived from an EMBL/GenBank/DDBJ whole genome shotgun (WGS) entry which is preliminary data.</text>
</comment>
<dbReference type="AlphaFoldDB" id="A0A8S9RJS5"/>
<reference evidence="1" key="1">
    <citation type="submission" date="2019-12" db="EMBL/GenBank/DDBJ databases">
        <title>Genome sequencing and annotation of Brassica cretica.</title>
        <authorList>
            <person name="Studholme D.J."/>
            <person name="Sarris P."/>
        </authorList>
    </citation>
    <scope>NUCLEOTIDE SEQUENCE</scope>
    <source>
        <strain evidence="1">PFS-109/04</strain>
        <tissue evidence="1">Leaf</tissue>
    </source>
</reference>
<protein>
    <submittedName>
        <fullName evidence="1">Uncharacterized protein</fullName>
    </submittedName>
</protein>
<dbReference type="EMBL" id="QGKX02000095">
    <property type="protein sequence ID" value="KAF3572597.1"/>
    <property type="molecule type" value="Genomic_DNA"/>
</dbReference>
<name>A0A8S9RJS5_BRACR</name>
<proteinExistence type="predicted"/>
<evidence type="ECO:0000313" key="1">
    <source>
        <dbReference type="EMBL" id="KAF3572597.1"/>
    </source>
</evidence>
<organism evidence="1 2">
    <name type="scientific">Brassica cretica</name>
    <name type="common">Mustard</name>
    <dbReference type="NCBI Taxonomy" id="69181"/>
    <lineage>
        <taxon>Eukaryota</taxon>
        <taxon>Viridiplantae</taxon>
        <taxon>Streptophyta</taxon>
        <taxon>Embryophyta</taxon>
        <taxon>Tracheophyta</taxon>
        <taxon>Spermatophyta</taxon>
        <taxon>Magnoliopsida</taxon>
        <taxon>eudicotyledons</taxon>
        <taxon>Gunneridae</taxon>
        <taxon>Pentapetalae</taxon>
        <taxon>rosids</taxon>
        <taxon>malvids</taxon>
        <taxon>Brassicales</taxon>
        <taxon>Brassicaceae</taxon>
        <taxon>Brassiceae</taxon>
        <taxon>Brassica</taxon>
    </lineage>
</organism>
<evidence type="ECO:0000313" key="2">
    <source>
        <dbReference type="Proteomes" id="UP000712600"/>
    </source>
</evidence>